<dbReference type="GO" id="GO:0005886">
    <property type="term" value="C:plasma membrane"/>
    <property type="evidence" value="ECO:0007669"/>
    <property type="project" value="UniProtKB-SubCell"/>
</dbReference>
<evidence type="ECO:0000313" key="11">
    <source>
        <dbReference type="Proteomes" id="UP000244677"/>
    </source>
</evidence>
<evidence type="ECO:0000256" key="4">
    <source>
        <dbReference type="ARBA" id="ARBA00022692"/>
    </source>
</evidence>
<protein>
    <submittedName>
        <fullName evidence="10">QacE family quaternary ammonium compound efflux SMR transporter</fullName>
    </submittedName>
</protein>
<comment type="subcellular location">
    <subcellularLocation>
        <location evidence="1 8">Cell membrane</location>
        <topology evidence="1 8">Multi-pass membrane protein</topology>
    </subcellularLocation>
</comment>
<feature type="transmembrane region" description="Helical" evidence="9">
    <location>
        <begin position="30"/>
        <end position="51"/>
    </location>
</feature>
<accession>A0A2S1LSB6</accession>
<evidence type="ECO:0000256" key="2">
    <source>
        <dbReference type="ARBA" id="ARBA00022448"/>
    </source>
</evidence>
<proteinExistence type="inferred from homology"/>
<keyword evidence="3" id="KW-1003">Cell membrane</keyword>
<evidence type="ECO:0000256" key="1">
    <source>
        <dbReference type="ARBA" id="ARBA00004651"/>
    </source>
</evidence>
<dbReference type="SUPFAM" id="SSF103481">
    <property type="entry name" value="Multidrug resistance efflux transporter EmrE"/>
    <property type="match status" value="1"/>
</dbReference>
<dbReference type="OrthoDB" id="21828at2"/>
<dbReference type="InterPro" id="IPR037185">
    <property type="entry name" value="EmrE-like"/>
</dbReference>
<dbReference type="Pfam" id="PF00893">
    <property type="entry name" value="Multi_Drug_Res"/>
    <property type="match status" value="1"/>
</dbReference>
<keyword evidence="11" id="KW-1185">Reference proteome</keyword>
<dbReference type="KEGG" id="fki:FK004_15995"/>
<dbReference type="EMBL" id="CP020919">
    <property type="protein sequence ID" value="AWG26619.1"/>
    <property type="molecule type" value="Genomic_DNA"/>
</dbReference>
<dbReference type="GO" id="GO:0015297">
    <property type="term" value="F:antiporter activity"/>
    <property type="evidence" value="ECO:0007669"/>
    <property type="project" value="TreeGrafter"/>
</dbReference>
<dbReference type="Gene3D" id="1.10.3730.20">
    <property type="match status" value="1"/>
</dbReference>
<feature type="transmembrane region" description="Helical" evidence="9">
    <location>
        <begin position="5"/>
        <end position="24"/>
    </location>
</feature>
<feature type="transmembrane region" description="Helical" evidence="9">
    <location>
        <begin position="58"/>
        <end position="79"/>
    </location>
</feature>
<evidence type="ECO:0000256" key="7">
    <source>
        <dbReference type="ARBA" id="ARBA00038032"/>
    </source>
</evidence>
<dbReference type="GO" id="GO:0015199">
    <property type="term" value="F:amino-acid betaine transmembrane transporter activity"/>
    <property type="evidence" value="ECO:0007669"/>
    <property type="project" value="TreeGrafter"/>
</dbReference>
<dbReference type="Proteomes" id="UP000244677">
    <property type="component" value="Chromosome"/>
</dbReference>
<dbReference type="AlphaFoldDB" id="A0A2S1LSB6"/>
<reference evidence="10 11" key="1">
    <citation type="submission" date="2017-04" db="EMBL/GenBank/DDBJ databases">
        <title>Complete genome sequence of Flavobacterium kingsejong AJ004.</title>
        <authorList>
            <person name="Lee P.C."/>
        </authorList>
    </citation>
    <scope>NUCLEOTIDE SEQUENCE [LARGE SCALE GENOMIC DNA]</scope>
    <source>
        <strain evidence="10 11">AJ004</strain>
    </source>
</reference>
<keyword evidence="6 9" id="KW-0472">Membrane</keyword>
<keyword evidence="5 9" id="KW-1133">Transmembrane helix</keyword>
<dbReference type="InterPro" id="IPR045324">
    <property type="entry name" value="Small_multidrug_res"/>
</dbReference>
<evidence type="ECO:0000256" key="5">
    <source>
        <dbReference type="ARBA" id="ARBA00022989"/>
    </source>
</evidence>
<dbReference type="GO" id="GO:1990961">
    <property type="term" value="P:xenobiotic detoxification by transmembrane export across the plasma membrane"/>
    <property type="evidence" value="ECO:0007669"/>
    <property type="project" value="UniProtKB-ARBA"/>
</dbReference>
<dbReference type="PANTHER" id="PTHR30561">
    <property type="entry name" value="SMR FAMILY PROTON-DEPENDENT DRUG EFFLUX TRANSPORTER SUGE"/>
    <property type="match status" value="1"/>
</dbReference>
<dbReference type="GO" id="GO:0015220">
    <property type="term" value="F:choline transmembrane transporter activity"/>
    <property type="evidence" value="ECO:0007669"/>
    <property type="project" value="TreeGrafter"/>
</dbReference>
<evidence type="ECO:0000256" key="9">
    <source>
        <dbReference type="SAM" id="Phobius"/>
    </source>
</evidence>
<evidence type="ECO:0000313" key="10">
    <source>
        <dbReference type="EMBL" id="AWG26619.1"/>
    </source>
</evidence>
<name>A0A2S1LSB6_9FLAO</name>
<evidence type="ECO:0000256" key="3">
    <source>
        <dbReference type="ARBA" id="ARBA00022475"/>
    </source>
</evidence>
<dbReference type="RefSeq" id="WP_108738129.1">
    <property type="nucleotide sequence ID" value="NZ_CP020919.1"/>
</dbReference>
<dbReference type="InterPro" id="IPR000390">
    <property type="entry name" value="Small_drug/metabolite_transptr"/>
</dbReference>
<dbReference type="GO" id="GO:0031460">
    <property type="term" value="P:glycine betaine transport"/>
    <property type="evidence" value="ECO:0007669"/>
    <property type="project" value="TreeGrafter"/>
</dbReference>
<keyword evidence="4 8" id="KW-0812">Transmembrane</keyword>
<comment type="similarity">
    <text evidence="7 8">Belongs to the drug/metabolite transporter (DMT) superfamily. Small multidrug resistance (SMR) (TC 2.A.7.1) family.</text>
</comment>
<evidence type="ECO:0000256" key="8">
    <source>
        <dbReference type="RuleBase" id="RU003942"/>
    </source>
</evidence>
<sequence length="110" mass="11847">MKSYLFLFLAIIFEIIAITALKYSEQFSKVIPSIITVLGYAVAFYCLSITLKTVPVGIAYAIWSGVGIVMITLIGIVAFKQIPDLPAILGLLLIIAGVIIVNVFSKTAGH</sequence>
<organism evidence="10 11">
    <name type="scientific">Flavobacterium kingsejongi</name>
    <dbReference type="NCBI Taxonomy" id="1678728"/>
    <lineage>
        <taxon>Bacteria</taxon>
        <taxon>Pseudomonadati</taxon>
        <taxon>Bacteroidota</taxon>
        <taxon>Flavobacteriia</taxon>
        <taxon>Flavobacteriales</taxon>
        <taxon>Flavobacteriaceae</taxon>
        <taxon>Flavobacterium</taxon>
    </lineage>
</organism>
<evidence type="ECO:0000256" key="6">
    <source>
        <dbReference type="ARBA" id="ARBA00023136"/>
    </source>
</evidence>
<keyword evidence="2" id="KW-0813">Transport</keyword>
<feature type="transmembrane region" description="Helical" evidence="9">
    <location>
        <begin position="85"/>
        <end position="104"/>
    </location>
</feature>
<dbReference type="FunFam" id="1.10.3730.20:FF:000001">
    <property type="entry name" value="Quaternary ammonium compound resistance transporter SugE"/>
    <property type="match status" value="1"/>
</dbReference>
<dbReference type="PANTHER" id="PTHR30561:SF1">
    <property type="entry name" value="MULTIDRUG TRANSPORTER EMRE"/>
    <property type="match status" value="1"/>
</dbReference>
<gene>
    <name evidence="10" type="ORF">FK004_15995</name>
</gene>